<comment type="subcellular location">
    <subcellularLocation>
        <location evidence="1">Membrane</location>
        <topology evidence="1">Multi-pass membrane protein</topology>
    </subcellularLocation>
</comment>
<feature type="transmembrane region" description="Helical" evidence="5">
    <location>
        <begin position="117"/>
        <end position="141"/>
    </location>
</feature>
<evidence type="ECO:0000259" key="6">
    <source>
        <dbReference type="Pfam" id="PF04932"/>
    </source>
</evidence>
<feature type="transmembrane region" description="Helical" evidence="5">
    <location>
        <begin position="395"/>
        <end position="413"/>
    </location>
</feature>
<dbReference type="Proteomes" id="UP000199603">
    <property type="component" value="Unassembled WGS sequence"/>
</dbReference>
<sequence>MSQALRAHLAAARAQAPALWLIAVFALLPFSRSYELPLLVMAVLGAKQVPALFRAGAEPMQGVAALLFLGYWLPELLSALDSVAASKSWTEVAVDLRFLPALLYAQRGLSRPGAAAFALRGLGLLVALWTMDALVQAVAGVSLGGSNRVDRLSGIFGDDDLKLGAVMAALSPLLLVAAKQRFGWRGFALSALALAMVIGLAGARAAWLSYALVLALMLWFALPRLSQRLAALAVACVLLLGAGLVLQHSSQRFAERIDRSAAALAGDPAALDHALSFRLPIWRAAQSMFTAHPINGVGVRGYRYAYPDHAPSDDRFLFEGERGEQGAFHAHQIVLEILSETGTLGLLCWLGAVACFLRALRAAPVEARDRAWPASLALLALLFPLNTHYAVYSSFLSVLLFALLALWLGALSTRAPTVR</sequence>
<dbReference type="GO" id="GO:0016020">
    <property type="term" value="C:membrane"/>
    <property type="evidence" value="ECO:0007669"/>
    <property type="project" value="UniProtKB-SubCell"/>
</dbReference>
<evidence type="ECO:0000256" key="2">
    <source>
        <dbReference type="ARBA" id="ARBA00022692"/>
    </source>
</evidence>
<feature type="transmembrane region" description="Helical" evidence="5">
    <location>
        <begin position="12"/>
        <end position="31"/>
    </location>
</feature>
<feature type="transmembrane region" description="Helical" evidence="5">
    <location>
        <begin position="184"/>
        <end position="201"/>
    </location>
</feature>
<evidence type="ECO:0000256" key="3">
    <source>
        <dbReference type="ARBA" id="ARBA00022989"/>
    </source>
</evidence>
<keyword evidence="3 5" id="KW-1133">Transmembrane helix</keyword>
<evidence type="ECO:0000313" key="8">
    <source>
        <dbReference type="Proteomes" id="UP000199603"/>
    </source>
</evidence>
<evidence type="ECO:0000313" key="7">
    <source>
        <dbReference type="EMBL" id="SDD91964.1"/>
    </source>
</evidence>
<feature type="transmembrane region" description="Helical" evidence="5">
    <location>
        <begin position="51"/>
        <end position="73"/>
    </location>
</feature>
<dbReference type="InterPro" id="IPR051533">
    <property type="entry name" value="WaaL-like"/>
</dbReference>
<feature type="transmembrane region" description="Helical" evidence="5">
    <location>
        <begin position="161"/>
        <end position="177"/>
    </location>
</feature>
<dbReference type="EMBL" id="FNAG01000010">
    <property type="protein sequence ID" value="SDD91964.1"/>
    <property type="molecule type" value="Genomic_DNA"/>
</dbReference>
<proteinExistence type="predicted"/>
<dbReference type="InterPro" id="IPR007016">
    <property type="entry name" value="O-antigen_ligase-rel_domated"/>
</dbReference>
<feature type="transmembrane region" description="Helical" evidence="5">
    <location>
        <begin position="207"/>
        <end position="222"/>
    </location>
</feature>
<dbReference type="Pfam" id="PF04932">
    <property type="entry name" value="Wzy_C"/>
    <property type="match status" value="1"/>
</dbReference>
<gene>
    <name evidence="7" type="ORF">SAMN04488509_11095</name>
</gene>
<name>A0A1G6YN64_9GAMM</name>
<dbReference type="RefSeq" id="WP_091244164.1">
    <property type="nucleotide sequence ID" value="NZ_FNAG01000010.1"/>
</dbReference>
<evidence type="ECO:0000256" key="4">
    <source>
        <dbReference type="ARBA" id="ARBA00023136"/>
    </source>
</evidence>
<evidence type="ECO:0000256" key="1">
    <source>
        <dbReference type="ARBA" id="ARBA00004141"/>
    </source>
</evidence>
<keyword evidence="4 5" id="KW-0472">Membrane</keyword>
<organism evidence="7 8">
    <name type="scientific">Aquimonas voraii</name>
    <dbReference type="NCBI Taxonomy" id="265719"/>
    <lineage>
        <taxon>Bacteria</taxon>
        <taxon>Pseudomonadati</taxon>
        <taxon>Pseudomonadota</taxon>
        <taxon>Gammaproteobacteria</taxon>
        <taxon>Lysobacterales</taxon>
        <taxon>Lysobacteraceae</taxon>
        <taxon>Aquimonas</taxon>
    </lineage>
</organism>
<dbReference type="STRING" id="265719.SAMN04488509_11095"/>
<accession>A0A1G6YN64</accession>
<feature type="domain" description="O-antigen ligase-related" evidence="6">
    <location>
        <begin position="190"/>
        <end position="350"/>
    </location>
</feature>
<dbReference type="AlphaFoldDB" id="A0A1G6YN64"/>
<dbReference type="PANTHER" id="PTHR37422">
    <property type="entry name" value="TEICHURONIC ACID BIOSYNTHESIS PROTEIN TUAE"/>
    <property type="match status" value="1"/>
</dbReference>
<keyword evidence="7" id="KW-0436">Ligase</keyword>
<dbReference type="PANTHER" id="PTHR37422:SF21">
    <property type="entry name" value="EXOQ-LIKE PROTEIN"/>
    <property type="match status" value="1"/>
</dbReference>
<reference evidence="7 8" key="1">
    <citation type="submission" date="2016-10" db="EMBL/GenBank/DDBJ databases">
        <authorList>
            <person name="de Groot N.N."/>
        </authorList>
    </citation>
    <scope>NUCLEOTIDE SEQUENCE [LARGE SCALE GENOMIC DNA]</scope>
    <source>
        <strain evidence="7 8">DSM 16957</strain>
    </source>
</reference>
<dbReference type="GO" id="GO:0016874">
    <property type="term" value="F:ligase activity"/>
    <property type="evidence" value="ECO:0007669"/>
    <property type="project" value="UniProtKB-KW"/>
</dbReference>
<dbReference type="OrthoDB" id="8554812at2"/>
<protein>
    <submittedName>
        <fullName evidence="7">O-antigen ligase</fullName>
    </submittedName>
</protein>
<keyword evidence="8" id="KW-1185">Reference proteome</keyword>
<feature type="transmembrane region" description="Helical" evidence="5">
    <location>
        <begin position="229"/>
        <end position="246"/>
    </location>
</feature>
<keyword evidence="2 5" id="KW-0812">Transmembrane</keyword>
<evidence type="ECO:0000256" key="5">
    <source>
        <dbReference type="SAM" id="Phobius"/>
    </source>
</evidence>